<proteinExistence type="predicted"/>
<comment type="caution">
    <text evidence="2">The sequence shown here is derived from an EMBL/GenBank/DDBJ whole genome shotgun (WGS) entry which is preliminary data.</text>
</comment>
<organism evidence="2 3">
    <name type="scientific">Candidatus Staskawiczbacteria bacterium RIFCSPLOWO2_01_FULL_38_12b</name>
    <dbReference type="NCBI Taxonomy" id="1802214"/>
    <lineage>
        <taxon>Bacteria</taxon>
        <taxon>Candidatus Staskawicziibacteriota</taxon>
    </lineage>
</organism>
<name>A0A1G2IBK3_9BACT</name>
<dbReference type="STRING" id="1802214.A2908_02625"/>
<dbReference type="AlphaFoldDB" id="A0A1G2IBK3"/>
<feature type="transmembrane region" description="Helical" evidence="1">
    <location>
        <begin position="6"/>
        <end position="22"/>
    </location>
</feature>
<keyword evidence="1" id="KW-0812">Transmembrane</keyword>
<dbReference type="Proteomes" id="UP000176774">
    <property type="component" value="Unassembled WGS sequence"/>
</dbReference>
<keyword evidence="1" id="KW-1133">Transmembrane helix</keyword>
<dbReference type="EMBL" id="MHPA01000032">
    <property type="protein sequence ID" value="OGZ71951.1"/>
    <property type="molecule type" value="Genomic_DNA"/>
</dbReference>
<accession>A0A1G2IBK3</accession>
<keyword evidence="1" id="KW-0472">Membrane</keyword>
<evidence type="ECO:0000313" key="2">
    <source>
        <dbReference type="EMBL" id="OGZ71951.1"/>
    </source>
</evidence>
<protein>
    <submittedName>
        <fullName evidence="2">Uncharacterized protein</fullName>
    </submittedName>
</protein>
<reference evidence="2 3" key="1">
    <citation type="journal article" date="2016" name="Nat. Commun.">
        <title>Thousands of microbial genomes shed light on interconnected biogeochemical processes in an aquifer system.</title>
        <authorList>
            <person name="Anantharaman K."/>
            <person name="Brown C.T."/>
            <person name="Hug L.A."/>
            <person name="Sharon I."/>
            <person name="Castelle C.J."/>
            <person name="Probst A.J."/>
            <person name="Thomas B.C."/>
            <person name="Singh A."/>
            <person name="Wilkins M.J."/>
            <person name="Karaoz U."/>
            <person name="Brodie E.L."/>
            <person name="Williams K.H."/>
            <person name="Hubbard S.S."/>
            <person name="Banfield J.F."/>
        </authorList>
    </citation>
    <scope>NUCLEOTIDE SEQUENCE [LARGE SCALE GENOMIC DNA]</scope>
</reference>
<sequence>MLQLIASVIFLISISGIAFILFKKAPLLVKLPQNGSVGFKKHDFVLQIEKKIKDAHFRLFEKQMLLHKILSLIKVWTLKIETRVDTLLHGIRKKAQQLDKEVKKKK</sequence>
<evidence type="ECO:0000256" key="1">
    <source>
        <dbReference type="SAM" id="Phobius"/>
    </source>
</evidence>
<gene>
    <name evidence="2" type="ORF">A2908_02625</name>
</gene>
<evidence type="ECO:0000313" key="3">
    <source>
        <dbReference type="Proteomes" id="UP000176774"/>
    </source>
</evidence>